<evidence type="ECO:0000256" key="1">
    <source>
        <dbReference type="SAM" id="SignalP"/>
    </source>
</evidence>
<organism evidence="2 3">
    <name type="scientific">Kribbella voronezhensis</name>
    <dbReference type="NCBI Taxonomy" id="2512212"/>
    <lineage>
        <taxon>Bacteria</taxon>
        <taxon>Bacillati</taxon>
        <taxon>Actinomycetota</taxon>
        <taxon>Actinomycetes</taxon>
        <taxon>Propionibacteriales</taxon>
        <taxon>Kribbellaceae</taxon>
        <taxon>Kribbella</taxon>
    </lineage>
</organism>
<feature type="signal peptide" evidence="1">
    <location>
        <begin position="1"/>
        <end position="22"/>
    </location>
</feature>
<feature type="chain" id="PRO_5039256734" description="Sugar lactone lactonase YvrE" evidence="1">
    <location>
        <begin position="23"/>
        <end position="317"/>
    </location>
</feature>
<dbReference type="Gene3D" id="2.120.10.30">
    <property type="entry name" value="TolB, C-terminal domain"/>
    <property type="match status" value="1"/>
</dbReference>
<proteinExistence type="predicted"/>
<dbReference type="SUPFAM" id="SSF63829">
    <property type="entry name" value="Calcium-dependent phosphotriesterase"/>
    <property type="match status" value="1"/>
</dbReference>
<dbReference type="OrthoDB" id="504981at2"/>
<accession>A0A4R7TCA6</accession>
<evidence type="ECO:0000313" key="3">
    <source>
        <dbReference type="Proteomes" id="UP000295151"/>
    </source>
</evidence>
<name>A0A4R7TCA6_9ACTN</name>
<keyword evidence="1" id="KW-0732">Signal</keyword>
<evidence type="ECO:0000313" key="2">
    <source>
        <dbReference type="EMBL" id="TDU89096.1"/>
    </source>
</evidence>
<comment type="caution">
    <text evidence="2">The sequence shown here is derived from an EMBL/GenBank/DDBJ whole genome shotgun (WGS) entry which is preliminary data.</text>
</comment>
<dbReference type="InterPro" id="IPR011042">
    <property type="entry name" value="6-blade_b-propeller_TolB-like"/>
</dbReference>
<dbReference type="EMBL" id="SOCE01000001">
    <property type="protein sequence ID" value="TDU89096.1"/>
    <property type="molecule type" value="Genomic_DNA"/>
</dbReference>
<evidence type="ECO:0008006" key="4">
    <source>
        <dbReference type="Google" id="ProtNLM"/>
    </source>
</evidence>
<protein>
    <recommendedName>
        <fullName evidence="4">Sugar lactone lactonase YvrE</fullName>
    </recommendedName>
</protein>
<reference evidence="2 3" key="1">
    <citation type="submission" date="2019-03" db="EMBL/GenBank/DDBJ databases">
        <title>Genomic Encyclopedia of Type Strains, Phase III (KMG-III): the genomes of soil and plant-associated and newly described type strains.</title>
        <authorList>
            <person name="Whitman W."/>
        </authorList>
    </citation>
    <scope>NUCLEOTIDE SEQUENCE [LARGE SCALE GENOMIC DNA]</scope>
    <source>
        <strain evidence="2 3">VKM Ac-2575</strain>
    </source>
</reference>
<dbReference type="AlphaFoldDB" id="A0A4R7TCA6"/>
<sequence length="317" mass="33324">MRKVTRLLVAVPAMVMMLGMGAPPSVRSIPLPNDFSPEGIAAGAGSTLYVGSLVDGDIYRTDLRGRHGKVFVDAPAGRTALGMKYDNAHHRLWVAGGPTGHAYVYDTRTGRSIADLSLGTAGASLINDVVITRHAAYFTDSFNPVLYKVPIGYHGWIGRPHKITLSGPAATIVAGGFNLNGIAAPDDHTLIADHSALGTLVAINPRTGSSHSIQVTGGTLTPGSPDGILLHGRSLYVVENFAERLVTLKLGHELRTARITSVVTDADVHGAFQIPTAVAEQNGRLAVVNARFDVGLPPPLGTGVPPGTEYNLVVLKR</sequence>
<keyword evidence="3" id="KW-1185">Reference proteome</keyword>
<dbReference type="RefSeq" id="WP_133979044.1">
    <property type="nucleotide sequence ID" value="NZ_SOCE01000001.1"/>
</dbReference>
<gene>
    <name evidence="2" type="ORF">EV138_2651</name>
</gene>
<dbReference type="Proteomes" id="UP000295151">
    <property type="component" value="Unassembled WGS sequence"/>
</dbReference>